<gene>
    <name evidence="1" type="ORF">HSBAA_31170</name>
</gene>
<dbReference type="InterPro" id="IPR058240">
    <property type="entry name" value="rSAM_sf"/>
</dbReference>
<reference evidence="1 2" key="1">
    <citation type="journal article" date="2019" name="Microbiol. Resour. Announc.">
        <title>Complete Genome Sequence of Halomonas sulfidaeris Strain Esulfide1 Isolated from a Metal Sulfide Rock at a Depth of 2,200 Meters, Obtained Using Nanopore Sequencing.</title>
        <authorList>
            <person name="Saito M."/>
            <person name="Nishigata A."/>
            <person name="Galipon J."/>
            <person name="Arakawa K."/>
        </authorList>
    </citation>
    <scope>NUCLEOTIDE SEQUENCE [LARGE SCALE GENOMIC DNA]</scope>
    <source>
        <strain evidence="1 2">ATCC BAA-803</strain>
    </source>
</reference>
<organism evidence="1 2">
    <name type="scientific">Vreelandella sulfidaeris</name>
    <dbReference type="NCBI Taxonomy" id="115553"/>
    <lineage>
        <taxon>Bacteria</taxon>
        <taxon>Pseudomonadati</taxon>
        <taxon>Pseudomonadota</taxon>
        <taxon>Gammaproteobacteria</taxon>
        <taxon>Oceanospirillales</taxon>
        <taxon>Halomonadaceae</taxon>
        <taxon>Vreelandella</taxon>
    </lineage>
</organism>
<evidence type="ECO:0000313" key="2">
    <source>
        <dbReference type="Proteomes" id="UP000320231"/>
    </source>
</evidence>
<protein>
    <recommendedName>
        <fullName evidence="3">Radical SAM core domain-containing protein</fullName>
    </recommendedName>
</protein>
<dbReference type="Gene3D" id="3.20.20.70">
    <property type="entry name" value="Aldolase class I"/>
    <property type="match status" value="1"/>
</dbReference>
<dbReference type="EMBL" id="AP019514">
    <property type="protein sequence ID" value="BBI61811.1"/>
    <property type="molecule type" value="Genomic_DNA"/>
</dbReference>
<dbReference type="Proteomes" id="UP000320231">
    <property type="component" value="Chromosome"/>
</dbReference>
<name>A0A455UB67_9GAMM</name>
<sequence length="124" mass="13855">MARAVKAAGYPMVLNVVLHRHNIDQIDELIALCDELGADAVELANCQYYGWAFLNRHALLPTQEQLIHAEAVTERWRDKLAGRAARCRCCLWCPIISKINPSRAWAVGAASSWPWRRTAGTALS</sequence>
<proteinExistence type="predicted"/>
<evidence type="ECO:0000313" key="1">
    <source>
        <dbReference type="EMBL" id="BBI61811.1"/>
    </source>
</evidence>
<dbReference type="AlphaFoldDB" id="A0A455UB67"/>
<dbReference type="InterPro" id="IPR013785">
    <property type="entry name" value="Aldolase_TIM"/>
</dbReference>
<dbReference type="KEGG" id="hsr:HSBAA_31170"/>
<dbReference type="SUPFAM" id="SSF102114">
    <property type="entry name" value="Radical SAM enzymes"/>
    <property type="match status" value="1"/>
</dbReference>
<accession>A0A455UB67</accession>
<evidence type="ECO:0008006" key="3">
    <source>
        <dbReference type="Google" id="ProtNLM"/>
    </source>
</evidence>